<keyword evidence="2" id="KW-0813">Transport</keyword>
<feature type="transmembrane region" description="Helical" evidence="6">
    <location>
        <begin position="268"/>
        <end position="290"/>
    </location>
</feature>
<comment type="caution">
    <text evidence="8">The sequence shown here is derived from an EMBL/GenBank/DDBJ whole genome shotgun (WGS) entry which is preliminary data.</text>
</comment>
<name>A0A917JH72_9ENTE</name>
<evidence type="ECO:0000256" key="2">
    <source>
        <dbReference type="ARBA" id="ARBA00022448"/>
    </source>
</evidence>
<dbReference type="Pfam" id="PF07690">
    <property type="entry name" value="MFS_1"/>
    <property type="match status" value="1"/>
</dbReference>
<dbReference type="InterPro" id="IPR011701">
    <property type="entry name" value="MFS"/>
</dbReference>
<accession>A0A917JH72</accession>
<evidence type="ECO:0000259" key="7">
    <source>
        <dbReference type="PROSITE" id="PS50850"/>
    </source>
</evidence>
<feature type="transmembrane region" description="Helical" evidence="6">
    <location>
        <begin position="211"/>
        <end position="234"/>
    </location>
</feature>
<protein>
    <submittedName>
        <fullName evidence="8">MFS transporter</fullName>
    </submittedName>
</protein>
<feature type="transmembrane region" description="Helical" evidence="6">
    <location>
        <begin position="114"/>
        <end position="131"/>
    </location>
</feature>
<reference evidence="8" key="2">
    <citation type="submission" date="2020-09" db="EMBL/GenBank/DDBJ databases">
        <authorList>
            <person name="Sun Q."/>
            <person name="Sedlacek I."/>
        </authorList>
    </citation>
    <scope>NUCLEOTIDE SEQUENCE</scope>
    <source>
        <strain evidence="8">CCM 8433</strain>
    </source>
</reference>
<keyword evidence="5 6" id="KW-0472">Membrane</keyword>
<feature type="transmembrane region" description="Helical" evidence="6">
    <location>
        <begin position="12"/>
        <end position="30"/>
    </location>
</feature>
<evidence type="ECO:0000256" key="5">
    <source>
        <dbReference type="ARBA" id="ARBA00023136"/>
    </source>
</evidence>
<keyword evidence="4 6" id="KW-1133">Transmembrane helix</keyword>
<sequence length="392" mass="42227">MQKENTNNETLWTKNFIIINIINLLIFFSFQMLLPTLPLYIKELGGSNSVIGLVTGIFVVSSVIIRPISGLLLDKLGRKKVFVIGLIIFILSVLSYSIFSVISVILFIRFIHGFGWGAVSTASSTIAADNIPKKRFGEGMGYFSLTSSLAMALAPVIGLSLIARYGSSMLFYVSTILATLGFIATFRLKYKETTTQSTNKTNGSLYEKSSLNPSFIVFFVSITYGALTSFLPLYAAEQGIANIGIFFTVYAIALFITRPLFGKIIDTLGFDFAIIPGLVLVVIAMGLLSIASSLPLFLVTAFIYGVGFGATQSSLQTMAMVGVPSNRLGAANATFLTAFDSGIGLGSIILGIVSASIGYSQMYLWAAASAVIAFTLYFIIGRKKIDPSSRLI</sequence>
<feature type="transmembrane region" description="Helical" evidence="6">
    <location>
        <begin position="240"/>
        <end position="261"/>
    </location>
</feature>
<dbReference type="EMBL" id="BMDT01000005">
    <property type="protein sequence ID" value="GGI65775.1"/>
    <property type="molecule type" value="Genomic_DNA"/>
</dbReference>
<feature type="transmembrane region" description="Helical" evidence="6">
    <location>
        <begin position="296"/>
        <end position="315"/>
    </location>
</feature>
<keyword evidence="9" id="KW-1185">Reference proteome</keyword>
<dbReference type="GO" id="GO:0005886">
    <property type="term" value="C:plasma membrane"/>
    <property type="evidence" value="ECO:0007669"/>
    <property type="project" value="UniProtKB-SubCell"/>
</dbReference>
<comment type="subcellular location">
    <subcellularLocation>
        <location evidence="1">Cell membrane</location>
        <topology evidence="1">Multi-pass membrane protein</topology>
    </subcellularLocation>
</comment>
<dbReference type="AlphaFoldDB" id="A0A917JH72"/>
<dbReference type="SUPFAM" id="SSF103473">
    <property type="entry name" value="MFS general substrate transporter"/>
    <property type="match status" value="1"/>
</dbReference>
<dbReference type="CDD" id="cd17489">
    <property type="entry name" value="MFS_YfcJ_like"/>
    <property type="match status" value="1"/>
</dbReference>
<feature type="domain" description="Major facilitator superfamily (MFS) profile" evidence="7">
    <location>
        <begin position="15"/>
        <end position="384"/>
    </location>
</feature>
<feature type="transmembrane region" description="Helical" evidence="6">
    <location>
        <begin position="143"/>
        <end position="163"/>
    </location>
</feature>
<evidence type="ECO:0000313" key="8">
    <source>
        <dbReference type="EMBL" id="GGI65775.1"/>
    </source>
</evidence>
<dbReference type="GO" id="GO:0022857">
    <property type="term" value="F:transmembrane transporter activity"/>
    <property type="evidence" value="ECO:0007669"/>
    <property type="project" value="InterPro"/>
</dbReference>
<dbReference type="InterPro" id="IPR020846">
    <property type="entry name" value="MFS_dom"/>
</dbReference>
<dbReference type="PROSITE" id="PS00216">
    <property type="entry name" value="SUGAR_TRANSPORT_1"/>
    <property type="match status" value="1"/>
</dbReference>
<feature type="transmembrane region" description="Helical" evidence="6">
    <location>
        <begin position="81"/>
        <end position="108"/>
    </location>
</feature>
<evidence type="ECO:0000313" key="9">
    <source>
        <dbReference type="Proteomes" id="UP000622610"/>
    </source>
</evidence>
<feature type="transmembrane region" description="Helical" evidence="6">
    <location>
        <begin position="335"/>
        <end position="357"/>
    </location>
</feature>
<dbReference type="RefSeq" id="WP_188367610.1">
    <property type="nucleotide sequence ID" value="NZ_BMDT01000005.1"/>
</dbReference>
<proteinExistence type="predicted"/>
<organism evidence="8 9">
    <name type="scientific">Enterococcus alcedinis</name>
    <dbReference type="NCBI Taxonomy" id="1274384"/>
    <lineage>
        <taxon>Bacteria</taxon>
        <taxon>Bacillati</taxon>
        <taxon>Bacillota</taxon>
        <taxon>Bacilli</taxon>
        <taxon>Lactobacillales</taxon>
        <taxon>Enterococcaceae</taxon>
        <taxon>Enterococcus</taxon>
    </lineage>
</organism>
<dbReference type="Gene3D" id="1.20.1250.20">
    <property type="entry name" value="MFS general substrate transporter like domains"/>
    <property type="match status" value="1"/>
</dbReference>
<evidence type="ECO:0000256" key="1">
    <source>
        <dbReference type="ARBA" id="ARBA00004651"/>
    </source>
</evidence>
<dbReference type="Proteomes" id="UP000622610">
    <property type="component" value="Unassembled WGS sequence"/>
</dbReference>
<evidence type="ECO:0000256" key="6">
    <source>
        <dbReference type="SAM" id="Phobius"/>
    </source>
</evidence>
<evidence type="ECO:0000256" key="4">
    <source>
        <dbReference type="ARBA" id="ARBA00022989"/>
    </source>
</evidence>
<gene>
    <name evidence="8" type="primary">glpT</name>
    <name evidence="8" type="ORF">GCM10011482_14290</name>
</gene>
<dbReference type="InterPro" id="IPR036259">
    <property type="entry name" value="MFS_trans_sf"/>
</dbReference>
<evidence type="ECO:0000256" key="3">
    <source>
        <dbReference type="ARBA" id="ARBA00022692"/>
    </source>
</evidence>
<dbReference type="InterPro" id="IPR005829">
    <property type="entry name" value="Sugar_transporter_CS"/>
</dbReference>
<keyword evidence="3 6" id="KW-0812">Transmembrane</keyword>
<feature type="transmembrane region" description="Helical" evidence="6">
    <location>
        <begin position="363"/>
        <end position="380"/>
    </location>
</feature>
<reference evidence="8" key="1">
    <citation type="journal article" date="2014" name="Int. J. Syst. Evol. Microbiol.">
        <title>Complete genome sequence of Corynebacterium casei LMG S-19264T (=DSM 44701T), isolated from a smear-ripened cheese.</title>
        <authorList>
            <consortium name="US DOE Joint Genome Institute (JGI-PGF)"/>
            <person name="Walter F."/>
            <person name="Albersmeier A."/>
            <person name="Kalinowski J."/>
            <person name="Ruckert C."/>
        </authorList>
    </citation>
    <scope>NUCLEOTIDE SEQUENCE</scope>
    <source>
        <strain evidence="8">CCM 8433</strain>
    </source>
</reference>
<feature type="transmembrane region" description="Helical" evidence="6">
    <location>
        <begin position="50"/>
        <end position="69"/>
    </location>
</feature>
<dbReference type="PROSITE" id="PS50850">
    <property type="entry name" value="MFS"/>
    <property type="match status" value="1"/>
</dbReference>
<feature type="transmembrane region" description="Helical" evidence="6">
    <location>
        <begin position="169"/>
        <end position="190"/>
    </location>
</feature>
<dbReference type="PANTHER" id="PTHR23531">
    <property type="entry name" value="QUINOLENE RESISTANCE PROTEIN NORA"/>
    <property type="match status" value="1"/>
</dbReference>
<dbReference type="InterPro" id="IPR052714">
    <property type="entry name" value="MFS_Exporter"/>
</dbReference>
<dbReference type="PANTHER" id="PTHR23531:SF2">
    <property type="entry name" value="PERMEASE"/>
    <property type="match status" value="1"/>
</dbReference>